<gene>
    <name evidence="1" type="ORF">PHYBLDRAFT_183959</name>
</gene>
<dbReference type="InParanoid" id="A0A162TCF1"/>
<proteinExistence type="predicted"/>
<dbReference type="EMBL" id="KV441006">
    <property type="protein sequence ID" value="OAD66013.1"/>
    <property type="molecule type" value="Genomic_DNA"/>
</dbReference>
<reference evidence="2" key="1">
    <citation type="submission" date="2015-06" db="EMBL/GenBank/DDBJ databases">
        <title>Expansion of signal transduction pathways in fungi by whole-genome duplication.</title>
        <authorList>
            <consortium name="DOE Joint Genome Institute"/>
            <person name="Corrochano L.M."/>
            <person name="Kuo A."/>
            <person name="Marcet-Houben M."/>
            <person name="Polaino S."/>
            <person name="Salamov A."/>
            <person name="Villalobos J.M."/>
            <person name="Alvarez M.I."/>
            <person name="Avalos J."/>
            <person name="Benito E.P."/>
            <person name="Benoit I."/>
            <person name="Burger G."/>
            <person name="Camino L.P."/>
            <person name="Canovas D."/>
            <person name="Cerda-Olmedo E."/>
            <person name="Cheng J.-F."/>
            <person name="Dominguez A."/>
            <person name="Elias M."/>
            <person name="Eslava A.P."/>
            <person name="Glaser F."/>
            <person name="Grimwood J."/>
            <person name="Gutierrez G."/>
            <person name="Heitman J."/>
            <person name="Henrissat B."/>
            <person name="Iturriaga E.A."/>
            <person name="Lang B.F."/>
            <person name="Lavin J.L."/>
            <person name="Lee S."/>
            <person name="Li W."/>
            <person name="Lindquist E."/>
            <person name="Lopez-Garcia S."/>
            <person name="Luque E.M."/>
            <person name="Marcos A.T."/>
            <person name="Martin J."/>
            <person name="McCluskey K."/>
            <person name="Medina H.R."/>
            <person name="Miralles-Duran A."/>
            <person name="Miyazaki A."/>
            <person name="Munoz-Torres E."/>
            <person name="Oguiza J.A."/>
            <person name="Ohm R."/>
            <person name="Olmedo M."/>
            <person name="Orejas M."/>
            <person name="Ortiz-Castellanos L."/>
            <person name="Pisabarro A.G."/>
            <person name="Rodriguez-Romero J."/>
            <person name="Ruiz-Herrera J."/>
            <person name="Ruiz-Vazquez R."/>
            <person name="Sanz C."/>
            <person name="Schackwitz W."/>
            <person name="Schmutz J."/>
            <person name="Shahriari M."/>
            <person name="Shelest E."/>
            <person name="Silva-Franco F."/>
            <person name="Soanes D."/>
            <person name="Syed K."/>
            <person name="Tagua V.G."/>
            <person name="Talbot N.J."/>
            <person name="Thon M."/>
            <person name="De vries R.P."/>
            <person name="Wiebenga A."/>
            <person name="Yadav J.S."/>
            <person name="Braun E.L."/>
            <person name="Baker S."/>
            <person name="Garre V."/>
            <person name="Horwitz B."/>
            <person name="Torres-Martinez S."/>
            <person name="Idnurm A."/>
            <person name="Herrera-Estrella A."/>
            <person name="Gabaldon T."/>
            <person name="Grigoriev I.V."/>
        </authorList>
    </citation>
    <scope>NUCLEOTIDE SEQUENCE [LARGE SCALE GENOMIC DNA]</scope>
    <source>
        <strain evidence="2">NRRL 1555(-)</strain>
    </source>
</reference>
<dbReference type="AlphaFoldDB" id="A0A162TCF1"/>
<dbReference type="RefSeq" id="XP_018284053.1">
    <property type="nucleotide sequence ID" value="XM_018438862.1"/>
</dbReference>
<keyword evidence="2" id="KW-1185">Reference proteome</keyword>
<evidence type="ECO:0000313" key="2">
    <source>
        <dbReference type="Proteomes" id="UP000077315"/>
    </source>
</evidence>
<dbReference type="GeneID" id="28999768"/>
<dbReference type="PANTHER" id="PTHR47718:SF3">
    <property type="entry name" value="PROTEIN FAR1-RELATED SEQUENCE 5-LIKE"/>
    <property type="match status" value="1"/>
</dbReference>
<dbReference type="PANTHER" id="PTHR47718">
    <property type="entry name" value="OS01G0519700 PROTEIN"/>
    <property type="match status" value="1"/>
</dbReference>
<protein>
    <submittedName>
        <fullName evidence="1">Uncharacterized protein</fullName>
    </submittedName>
</protein>
<organism evidence="1 2">
    <name type="scientific">Phycomyces blakesleeanus (strain ATCC 8743b / DSM 1359 / FGSC 10004 / NBRC 33097 / NRRL 1555)</name>
    <dbReference type="NCBI Taxonomy" id="763407"/>
    <lineage>
        <taxon>Eukaryota</taxon>
        <taxon>Fungi</taxon>
        <taxon>Fungi incertae sedis</taxon>
        <taxon>Mucoromycota</taxon>
        <taxon>Mucoromycotina</taxon>
        <taxon>Mucoromycetes</taxon>
        <taxon>Mucorales</taxon>
        <taxon>Phycomycetaceae</taxon>
        <taxon>Phycomyces</taxon>
    </lineage>
</organism>
<name>A0A162TCF1_PHYB8</name>
<dbReference type="Proteomes" id="UP000077315">
    <property type="component" value="Unassembled WGS sequence"/>
</dbReference>
<evidence type="ECO:0000313" key="1">
    <source>
        <dbReference type="EMBL" id="OAD66013.1"/>
    </source>
</evidence>
<dbReference type="OrthoDB" id="167809at2759"/>
<sequence>MYSAKTALSFPENGYPDKQSVLEAVNKKGLSNNFTVKIKEGKFTTLHLACSKAGAYWDKCNISEEKRKKGSNSSLTGCPFLLRFSFKKKSNIYLSFSTRGDNKNCHDHPVIPENLVSSHQGRISLLTTDDTAIAKTMLETHTKSRDVQKATSDKRTEIVNLRISDIDNLKYSGIRGASESAHGTTELIRTMKAKGFSVLYEFKERNSLKHIFFTNDIMIKIALSFLDVFIMNATCKTNCTKMPLVCVEGVSNLNGERLKIFHVEFAMIIGTKHGVFDKNLELFKSLSSQKYSQSKEQLENDTEYSIKVKKWAGYLASQLRHLDCLTTQRVQGGHNFEGDYQDLKFNEATITDARSYHEPRLHGLISHVSRIGLITIRPELLEEVVSGELCDRRCEGDQQMQNTVTMVDELVEDAASEVKAFGRPSHGKQKTALSKDFVLLDKEMPVFVTNKNVHEFSLLAQINQAAILLTFNPKSDGRCGFRVCAHLKEGGENQLPLVKKKMLATLAIHRKLYEHNVGLDVAKVTKVIAFGSEINPVLGESISSFPFSVWFSAPDCAQIIAGTYNEPILVYSDDLSVFLVILLPLLIGSLSNERHCQWSCTMDMGTTGKQSKPTLVYIGSGLG</sequence>
<accession>A0A162TCF1</accession>
<dbReference type="VEuPathDB" id="FungiDB:PHYBLDRAFT_183959"/>